<dbReference type="Proteomes" id="UP000054877">
    <property type="component" value="Unassembled WGS sequence"/>
</dbReference>
<evidence type="ECO:0000313" key="2">
    <source>
        <dbReference type="Proteomes" id="UP000054877"/>
    </source>
</evidence>
<protein>
    <submittedName>
        <fullName evidence="1">Uncharacterized protein</fullName>
    </submittedName>
</protein>
<sequence>MQISLDATDKYTIQAYSDMEIQINSTVYANSVIVSPHNIIEDWPVTSLASLNDETLLPLMKSQPEIILIGHKNRNEFAPASIRQKLLNQRIALESMSIGAACRTFNVLSGEERAVVLGIIL</sequence>
<comment type="caution">
    <text evidence="1">The sequence shown here is derived from an EMBL/GenBank/DDBJ whole genome shotgun (WGS) entry which is preliminary data.</text>
</comment>
<organism evidence="1 2">
    <name type="scientific">Legionella spiritensis</name>
    <dbReference type="NCBI Taxonomy" id="452"/>
    <lineage>
        <taxon>Bacteria</taxon>
        <taxon>Pseudomonadati</taxon>
        <taxon>Pseudomonadota</taxon>
        <taxon>Gammaproteobacteria</taxon>
        <taxon>Legionellales</taxon>
        <taxon>Legionellaceae</taxon>
        <taxon>Legionella</taxon>
    </lineage>
</organism>
<dbReference type="AlphaFoldDB" id="A0A0W0Z4G0"/>
<dbReference type="Pfam" id="PF04430">
    <property type="entry name" value="DUF498"/>
    <property type="match status" value="1"/>
</dbReference>
<keyword evidence="2" id="KW-1185">Reference proteome</keyword>
<dbReference type="STRING" id="452.Lspi_1524"/>
<accession>A0A0W0Z4G0</accession>
<dbReference type="EMBL" id="LNYX01000014">
    <property type="protein sequence ID" value="KTD64005.1"/>
    <property type="molecule type" value="Genomic_DNA"/>
</dbReference>
<dbReference type="PATRIC" id="fig|452.5.peg.1681"/>
<proteinExistence type="predicted"/>
<dbReference type="InterPro" id="IPR036748">
    <property type="entry name" value="MTH938-like_sf"/>
</dbReference>
<dbReference type="PANTHER" id="PTHR21192">
    <property type="entry name" value="NUCLEAR PROTEIN E3-3"/>
    <property type="match status" value="1"/>
</dbReference>
<dbReference type="OrthoDB" id="9800373at2"/>
<reference evidence="1 2" key="1">
    <citation type="submission" date="2015-11" db="EMBL/GenBank/DDBJ databases">
        <title>Genomic analysis of 38 Legionella species identifies large and diverse effector repertoires.</title>
        <authorList>
            <person name="Burstein D."/>
            <person name="Amaro F."/>
            <person name="Zusman T."/>
            <person name="Lifshitz Z."/>
            <person name="Cohen O."/>
            <person name="Gilbert J.A."/>
            <person name="Pupko T."/>
            <person name="Shuman H.A."/>
            <person name="Segal G."/>
        </authorList>
    </citation>
    <scope>NUCLEOTIDE SEQUENCE [LARGE SCALE GENOMIC DNA]</scope>
    <source>
        <strain evidence="1 2">Mt.St.Helens-9</strain>
    </source>
</reference>
<gene>
    <name evidence="1" type="ORF">Lspi_1524</name>
</gene>
<dbReference type="RefSeq" id="WP_058483443.1">
    <property type="nucleotide sequence ID" value="NZ_CAAAII010000001.1"/>
</dbReference>
<evidence type="ECO:0000313" key="1">
    <source>
        <dbReference type="EMBL" id="KTD64005.1"/>
    </source>
</evidence>
<name>A0A0W0Z4G0_LEGSP</name>
<dbReference type="InterPro" id="IPR007523">
    <property type="entry name" value="NDUFAF3/AAMDC"/>
</dbReference>
<dbReference type="SUPFAM" id="SSF64076">
    <property type="entry name" value="MTH938-like"/>
    <property type="match status" value="1"/>
</dbReference>
<dbReference type="PANTHER" id="PTHR21192:SF2">
    <property type="entry name" value="NADH DEHYDROGENASE [UBIQUINONE] 1 ALPHA SUBCOMPLEX ASSEMBLY FACTOR 3"/>
    <property type="match status" value="1"/>
</dbReference>
<dbReference type="Gene3D" id="3.40.1230.10">
    <property type="entry name" value="MTH938-like"/>
    <property type="match status" value="1"/>
</dbReference>